<dbReference type="SUPFAM" id="SSF52266">
    <property type="entry name" value="SGNH hydrolase"/>
    <property type="match status" value="1"/>
</dbReference>
<dbReference type="Proteomes" id="UP001596516">
    <property type="component" value="Unassembled WGS sequence"/>
</dbReference>
<dbReference type="Pfam" id="PF00353">
    <property type="entry name" value="HemolysinCabind"/>
    <property type="match status" value="10"/>
</dbReference>
<dbReference type="InterPro" id="IPR011049">
    <property type="entry name" value="Serralysin-like_metalloprot_C"/>
</dbReference>
<organism evidence="3 4">
    <name type="scientific">Plastorhodobacter daqingensis</name>
    <dbReference type="NCBI Taxonomy" id="1387281"/>
    <lineage>
        <taxon>Bacteria</taxon>
        <taxon>Pseudomonadati</taxon>
        <taxon>Pseudomonadota</taxon>
        <taxon>Alphaproteobacteria</taxon>
        <taxon>Rhodobacterales</taxon>
        <taxon>Paracoccaceae</taxon>
        <taxon>Plastorhodobacter</taxon>
    </lineage>
</organism>
<dbReference type="RefSeq" id="WP_377397842.1">
    <property type="nucleotide sequence ID" value="NZ_JBHTFQ010000001.1"/>
</dbReference>
<protein>
    <submittedName>
        <fullName evidence="3">Calcium-binding protein</fullName>
    </submittedName>
</protein>
<evidence type="ECO:0000313" key="3">
    <source>
        <dbReference type="EMBL" id="MFC7702799.1"/>
    </source>
</evidence>
<dbReference type="Gene3D" id="2.150.10.10">
    <property type="entry name" value="Serralysin-like metalloprotease, C-terminal"/>
    <property type="match status" value="7"/>
</dbReference>
<evidence type="ECO:0000256" key="1">
    <source>
        <dbReference type="ARBA" id="ARBA00004613"/>
    </source>
</evidence>
<dbReference type="InterPro" id="IPR050557">
    <property type="entry name" value="RTX_toxin/Mannuronan_C5-epim"/>
</dbReference>
<dbReference type="SUPFAM" id="SSF51120">
    <property type="entry name" value="beta-Roll"/>
    <property type="match status" value="4"/>
</dbReference>
<proteinExistence type="predicted"/>
<reference evidence="4" key="1">
    <citation type="journal article" date="2019" name="Int. J. Syst. Evol. Microbiol.">
        <title>The Global Catalogue of Microorganisms (GCM) 10K type strain sequencing project: providing services to taxonomists for standard genome sequencing and annotation.</title>
        <authorList>
            <consortium name="The Broad Institute Genomics Platform"/>
            <consortium name="The Broad Institute Genome Sequencing Center for Infectious Disease"/>
            <person name="Wu L."/>
            <person name="Ma J."/>
        </authorList>
    </citation>
    <scope>NUCLEOTIDE SEQUENCE [LARGE SCALE GENOMIC DNA]</scope>
    <source>
        <strain evidence="4">CGMCC 1.12750</strain>
    </source>
</reference>
<evidence type="ECO:0000256" key="2">
    <source>
        <dbReference type="ARBA" id="ARBA00022525"/>
    </source>
</evidence>
<keyword evidence="4" id="KW-1185">Reference proteome</keyword>
<dbReference type="PANTHER" id="PTHR38340:SF1">
    <property type="entry name" value="S-LAYER PROTEIN"/>
    <property type="match status" value="1"/>
</dbReference>
<dbReference type="PANTHER" id="PTHR38340">
    <property type="entry name" value="S-LAYER PROTEIN"/>
    <property type="match status" value="1"/>
</dbReference>
<dbReference type="InterPro" id="IPR018511">
    <property type="entry name" value="Hemolysin-typ_Ca-bd_CS"/>
</dbReference>
<comment type="subcellular location">
    <subcellularLocation>
        <location evidence="1">Secreted</location>
    </subcellularLocation>
</comment>
<dbReference type="EMBL" id="JBHTFQ010000001">
    <property type="protein sequence ID" value="MFC7702799.1"/>
    <property type="molecule type" value="Genomic_DNA"/>
</dbReference>
<gene>
    <name evidence="3" type="ORF">ACFQXB_01160</name>
</gene>
<accession>A0ABW2UDY3</accession>
<dbReference type="InterPro" id="IPR036514">
    <property type="entry name" value="SGNH_hydro_sf"/>
</dbReference>
<keyword evidence="2" id="KW-0964">Secreted</keyword>
<evidence type="ECO:0000313" key="4">
    <source>
        <dbReference type="Proteomes" id="UP001596516"/>
    </source>
</evidence>
<dbReference type="Gene3D" id="3.40.50.1110">
    <property type="entry name" value="SGNH hydrolase"/>
    <property type="match status" value="1"/>
</dbReference>
<dbReference type="InterPro" id="IPR001343">
    <property type="entry name" value="Hemolysn_Ca-bd"/>
</dbReference>
<sequence length="757" mass="76307">MSKIFVIAGQSNANLLSSATAAALRASHPDCIVLTVAAPGAPLTFGRAAEDWFSARELPQELAGAIIAALTDNPQMTFGGIAWVQGEADTLAVARSAEYARRAADLFSAIESQVRGAFPGRAVWPDDTKHILLGLSENAPAMAERDAWRTIIAQQEALAASRPDIALLRPDLIAQWAGVGSTSMFKDALHYAPGIAGILADVLAQALVSGGVPFLETPSNPVTIGTPGDDQLHDWLDAAGRTVSRAAETSPTILMGGLGNDSYYVRNSSTIIFEVAGASHDQIITSVSYQMWRNAPNVENIRLTGAGNLRVEGNALGNLIEGNAGDNHLAGGDGQDTIHGGDGHDLILGDDGDDSLYGGNGNDTLGGGAGNDALWGGAGNDDLYGADGDDTLYGGLGKDRLYGGAGNDVLLGEDGDDLLDGGPGDDLLGGGAGNDLLYGGAGNDSLYGAAGADTLHGGAGHDLLFGGDGADLLLGEDGNDTIYGGDGNDVIGGGAGNDLLYGGAGDDQLYGADGDDHLSGGTGHDQLYGGDGNDVLLGDAGNDSLYGGPGHDLLGGGDGDDLLYGGSGNDSLYGAAGHDTLYGGDGHDLLFGGDGNDLLLGDAGNDTIDGGAGSDMIGGGDGDDLLYGGSGADSLFGAAGNDTLYGGADDDRLFGGLGDDLLFGGTGDDRLEGGPGNDTLFGGAGADVFVFATGDGHDRIGDFTLGVDRLLFSDALRVATLQAEQTEQGLLLSIGEGQSIFLADLFLPDPGDLSPLF</sequence>
<comment type="caution">
    <text evidence="3">The sequence shown here is derived from an EMBL/GenBank/DDBJ whole genome shotgun (WGS) entry which is preliminary data.</text>
</comment>
<dbReference type="PROSITE" id="PS00330">
    <property type="entry name" value="HEMOLYSIN_CALCIUM"/>
    <property type="match status" value="15"/>
</dbReference>
<dbReference type="PRINTS" id="PR00313">
    <property type="entry name" value="CABNDNGRPT"/>
</dbReference>
<name>A0ABW2UDY3_9RHOB</name>